<dbReference type="GO" id="GO:0015808">
    <property type="term" value="P:L-alanine transport"/>
    <property type="evidence" value="ECO:0007669"/>
    <property type="project" value="TreeGrafter"/>
</dbReference>
<dbReference type="CDD" id="cd03219">
    <property type="entry name" value="ABC_Mj1267_LivG_branched"/>
    <property type="match status" value="1"/>
</dbReference>
<dbReference type="Pfam" id="PF12399">
    <property type="entry name" value="BCA_ABC_TP_C"/>
    <property type="match status" value="1"/>
</dbReference>
<dbReference type="Gene3D" id="3.40.50.300">
    <property type="entry name" value="P-loop containing nucleotide triphosphate hydrolases"/>
    <property type="match status" value="1"/>
</dbReference>
<dbReference type="Pfam" id="PF00005">
    <property type="entry name" value="ABC_tran"/>
    <property type="match status" value="1"/>
</dbReference>
<name>A0A931LSP8_FIMGI</name>
<dbReference type="PANTHER" id="PTHR45772:SF7">
    <property type="entry name" value="AMINO ACID ABC TRANSPORTER ATP-BINDING PROTEIN"/>
    <property type="match status" value="1"/>
</dbReference>
<keyword evidence="2" id="KW-0547">Nucleotide-binding</keyword>
<dbReference type="GO" id="GO:0005524">
    <property type="term" value="F:ATP binding"/>
    <property type="evidence" value="ECO:0007669"/>
    <property type="project" value="UniProtKB-KW"/>
</dbReference>
<dbReference type="GO" id="GO:0005304">
    <property type="term" value="F:L-valine transmembrane transporter activity"/>
    <property type="evidence" value="ECO:0007669"/>
    <property type="project" value="TreeGrafter"/>
</dbReference>
<proteinExistence type="predicted"/>
<dbReference type="InterPro" id="IPR027417">
    <property type="entry name" value="P-loop_NTPase"/>
</dbReference>
<dbReference type="SMART" id="SM00382">
    <property type="entry name" value="AAA"/>
    <property type="match status" value="1"/>
</dbReference>
<accession>A0A931LSP8</accession>
<dbReference type="InterPro" id="IPR003439">
    <property type="entry name" value="ABC_transporter-like_ATP-bd"/>
</dbReference>
<dbReference type="GO" id="GO:0042941">
    <property type="term" value="P:D-alanine transmembrane transport"/>
    <property type="evidence" value="ECO:0007669"/>
    <property type="project" value="TreeGrafter"/>
</dbReference>
<dbReference type="InterPro" id="IPR032823">
    <property type="entry name" value="BCA_ABC_TP_C"/>
</dbReference>
<dbReference type="GO" id="GO:1903805">
    <property type="term" value="P:L-valine import across plasma membrane"/>
    <property type="evidence" value="ECO:0007669"/>
    <property type="project" value="TreeGrafter"/>
</dbReference>
<dbReference type="PROSITE" id="PS50893">
    <property type="entry name" value="ABC_TRANSPORTER_2"/>
    <property type="match status" value="1"/>
</dbReference>
<evidence type="ECO:0000256" key="3">
    <source>
        <dbReference type="ARBA" id="ARBA00022840"/>
    </source>
</evidence>
<evidence type="ECO:0000313" key="6">
    <source>
        <dbReference type="Proteomes" id="UP000727962"/>
    </source>
</evidence>
<dbReference type="PANTHER" id="PTHR45772">
    <property type="entry name" value="CONSERVED COMPONENT OF ABC TRANSPORTER FOR NATURAL AMINO ACIDS-RELATED"/>
    <property type="match status" value="1"/>
</dbReference>
<organism evidence="5 6">
    <name type="scientific">Fimbriimonas ginsengisoli</name>
    <dbReference type="NCBI Taxonomy" id="1005039"/>
    <lineage>
        <taxon>Bacteria</taxon>
        <taxon>Bacillati</taxon>
        <taxon>Armatimonadota</taxon>
        <taxon>Fimbriimonadia</taxon>
        <taxon>Fimbriimonadales</taxon>
        <taxon>Fimbriimonadaceae</taxon>
        <taxon>Fimbriimonas</taxon>
    </lineage>
</organism>
<evidence type="ECO:0000259" key="4">
    <source>
        <dbReference type="PROSITE" id="PS50893"/>
    </source>
</evidence>
<dbReference type="GO" id="GO:0015188">
    <property type="term" value="F:L-isoleucine transmembrane transporter activity"/>
    <property type="evidence" value="ECO:0007669"/>
    <property type="project" value="TreeGrafter"/>
</dbReference>
<dbReference type="GO" id="GO:0005886">
    <property type="term" value="C:plasma membrane"/>
    <property type="evidence" value="ECO:0007669"/>
    <property type="project" value="TreeGrafter"/>
</dbReference>
<evidence type="ECO:0000256" key="2">
    <source>
        <dbReference type="ARBA" id="ARBA00022741"/>
    </source>
</evidence>
<evidence type="ECO:0000256" key="1">
    <source>
        <dbReference type="ARBA" id="ARBA00022448"/>
    </source>
</evidence>
<dbReference type="InterPro" id="IPR051120">
    <property type="entry name" value="ABC_AA/LPS_Transport"/>
</dbReference>
<keyword evidence="1" id="KW-0813">Transport</keyword>
<gene>
    <name evidence="5" type="ORF">HYR64_06170</name>
</gene>
<dbReference type="SUPFAM" id="SSF52540">
    <property type="entry name" value="P-loop containing nucleoside triphosphate hydrolases"/>
    <property type="match status" value="1"/>
</dbReference>
<dbReference type="GO" id="GO:0015192">
    <property type="term" value="F:L-phenylalanine transmembrane transporter activity"/>
    <property type="evidence" value="ECO:0007669"/>
    <property type="project" value="TreeGrafter"/>
</dbReference>
<dbReference type="InterPro" id="IPR003593">
    <property type="entry name" value="AAA+_ATPase"/>
</dbReference>
<dbReference type="FunFam" id="3.40.50.300:FF:000421">
    <property type="entry name" value="Branched-chain amino acid ABC transporter ATP-binding protein"/>
    <property type="match status" value="1"/>
</dbReference>
<dbReference type="Proteomes" id="UP000727962">
    <property type="component" value="Unassembled WGS sequence"/>
</dbReference>
<sequence length="254" mass="27909">MSLLEMRKGTIHFGGLVAVSEATFAIEKGDLFGLIGPNGAGKTTCFNMITGVYRPTSGSVYFKGKQITGTPPNRVAALGIARTFQNIRLFPALSVLENVVVGGFLRHRTGLASALIYLPSAIAETDRLRAEAMDLIRILDLEDVADVRSADLPYGKQRRLEIARAMATQPELLLLDEPAAGMNPQESEDLLRTVRRLRDDFGKTILLIEHDMRFVMNLCEKIFVLDHGEEIAFGPPEKIRNDPGVIQAYLGEAV</sequence>
<dbReference type="EMBL" id="JACOSL010000038">
    <property type="protein sequence ID" value="MBI1756677.1"/>
    <property type="molecule type" value="Genomic_DNA"/>
</dbReference>
<comment type="caution">
    <text evidence="5">The sequence shown here is derived from an EMBL/GenBank/DDBJ whole genome shotgun (WGS) entry which is preliminary data.</text>
</comment>
<dbReference type="GO" id="GO:1903806">
    <property type="term" value="P:L-isoleucine import across plasma membrane"/>
    <property type="evidence" value="ECO:0007669"/>
    <property type="project" value="TreeGrafter"/>
</dbReference>
<reference evidence="5" key="1">
    <citation type="submission" date="2020-07" db="EMBL/GenBank/DDBJ databases">
        <title>Huge and variable diversity of episymbiotic CPR bacteria and DPANN archaea in groundwater ecosystems.</title>
        <authorList>
            <person name="He C.Y."/>
            <person name="Keren R."/>
            <person name="Whittaker M."/>
            <person name="Farag I.F."/>
            <person name="Doudna J."/>
            <person name="Cate J.H.D."/>
            <person name="Banfield J.F."/>
        </authorList>
    </citation>
    <scope>NUCLEOTIDE SEQUENCE</scope>
    <source>
        <strain evidence="5">NC_groundwater_17_Pr7_B-0.1um_64_12</strain>
    </source>
</reference>
<protein>
    <submittedName>
        <fullName evidence="5">ABC transporter ATP-binding protein</fullName>
    </submittedName>
</protein>
<dbReference type="AlphaFoldDB" id="A0A931LSP8"/>
<dbReference type="GO" id="GO:0016887">
    <property type="term" value="F:ATP hydrolysis activity"/>
    <property type="evidence" value="ECO:0007669"/>
    <property type="project" value="InterPro"/>
</dbReference>
<feature type="domain" description="ABC transporter" evidence="4">
    <location>
        <begin position="1"/>
        <end position="252"/>
    </location>
</feature>
<evidence type="ECO:0000313" key="5">
    <source>
        <dbReference type="EMBL" id="MBI1756677.1"/>
    </source>
</evidence>
<keyword evidence="3 5" id="KW-0067">ATP-binding</keyword>